<dbReference type="GO" id="GO:0008270">
    <property type="term" value="F:zinc ion binding"/>
    <property type="evidence" value="ECO:0007669"/>
    <property type="project" value="UniProtKB-KW"/>
</dbReference>
<feature type="domain" description="BED-type" evidence="8">
    <location>
        <begin position="20"/>
        <end position="79"/>
    </location>
</feature>
<dbReference type="Pfam" id="PF02892">
    <property type="entry name" value="zf-BED"/>
    <property type="match status" value="1"/>
</dbReference>
<dbReference type="InterPro" id="IPR012337">
    <property type="entry name" value="RNaseH-like_sf"/>
</dbReference>
<evidence type="ECO:0000313" key="9">
    <source>
        <dbReference type="EMBL" id="KAJ9538744.1"/>
    </source>
</evidence>
<sequence length="416" mass="47742">MDQGDVSSAPPEQKKSKSYESKSKYWAHCDKVLHDDGRAKCKYCQKEYAVDPKKHGTTTLRKHLDACLQNPHAKETKKSVLAFQALQFNNSGDVLGTWVFNQDKVRKAVTRMIIFDELPFKFVEGRGFKGLLRTHVLCSRYRLDGLGMAMGRFRVRGFPSGSGIFAIPKMDERKNLKKNFKENTQRMSITTDTWTSVQRINYMCITAHFIDAEWKLHKKIISFVPIQSQKGESIAKALEICLLDWGVKNIVTITVDNASSNDVAVGLMKSKLMSWGCSAIRDSYVHMRCIAHILNLVVQDGLKMAHLSVTKLRDIVRWVRGSPAREICDWLDIQEKCSLCLDVPTRWNSTYMMLQNAITYQSAFESYPDRDTSYKADLGDSLLVDSDWIYLESFVVILRSFYQLLNLYEFMFISLN</sequence>
<evidence type="ECO:0000256" key="3">
    <source>
        <dbReference type="ARBA" id="ARBA00022833"/>
    </source>
</evidence>
<evidence type="ECO:0000259" key="8">
    <source>
        <dbReference type="PROSITE" id="PS50808"/>
    </source>
</evidence>
<keyword evidence="10" id="KW-1185">Reference proteome</keyword>
<evidence type="ECO:0000256" key="5">
    <source>
        <dbReference type="ARBA" id="ARBA00023163"/>
    </source>
</evidence>
<dbReference type="InterPro" id="IPR003656">
    <property type="entry name" value="Znf_BED"/>
</dbReference>
<evidence type="ECO:0000256" key="6">
    <source>
        <dbReference type="PROSITE-ProRule" id="PRU00027"/>
    </source>
</evidence>
<feature type="region of interest" description="Disordered" evidence="7">
    <location>
        <begin position="1"/>
        <end position="22"/>
    </location>
</feature>
<evidence type="ECO:0000256" key="1">
    <source>
        <dbReference type="ARBA" id="ARBA00022723"/>
    </source>
</evidence>
<dbReference type="SUPFAM" id="SSF57667">
    <property type="entry name" value="beta-beta-alpha zinc fingers"/>
    <property type="match status" value="1"/>
</dbReference>
<organism evidence="9 10">
    <name type="scientific">Centaurea solstitialis</name>
    <name type="common">yellow star-thistle</name>
    <dbReference type="NCBI Taxonomy" id="347529"/>
    <lineage>
        <taxon>Eukaryota</taxon>
        <taxon>Viridiplantae</taxon>
        <taxon>Streptophyta</taxon>
        <taxon>Embryophyta</taxon>
        <taxon>Tracheophyta</taxon>
        <taxon>Spermatophyta</taxon>
        <taxon>Magnoliopsida</taxon>
        <taxon>eudicotyledons</taxon>
        <taxon>Gunneridae</taxon>
        <taxon>Pentapetalae</taxon>
        <taxon>asterids</taxon>
        <taxon>campanulids</taxon>
        <taxon>Asterales</taxon>
        <taxon>Asteraceae</taxon>
        <taxon>Carduoideae</taxon>
        <taxon>Cardueae</taxon>
        <taxon>Centaureinae</taxon>
        <taxon>Centaurea</taxon>
    </lineage>
</organism>
<keyword evidence="5" id="KW-0804">Transcription</keyword>
<dbReference type="PANTHER" id="PTHR46481:SF7">
    <property type="entry name" value="ZINC FINGER BED DOMAIN-CONTAINING PROTEIN RICESLEEPER 2-LIKE"/>
    <property type="match status" value="1"/>
</dbReference>
<accession>A0AA38W613</accession>
<dbReference type="AlphaFoldDB" id="A0AA38W613"/>
<dbReference type="InterPro" id="IPR052035">
    <property type="entry name" value="ZnF_BED_domain_contain"/>
</dbReference>
<reference evidence="9" key="1">
    <citation type="submission" date="2023-03" db="EMBL/GenBank/DDBJ databases">
        <title>Chromosome-scale reference genome and RAD-based genetic map of yellow starthistle (Centaurea solstitialis) reveal putative structural variation and QTLs associated with invader traits.</title>
        <authorList>
            <person name="Reatini B."/>
            <person name="Cang F.A."/>
            <person name="Jiang Q."/>
            <person name="Mckibben M.T.W."/>
            <person name="Barker M.S."/>
            <person name="Rieseberg L.H."/>
            <person name="Dlugosch K.M."/>
        </authorList>
    </citation>
    <scope>NUCLEOTIDE SEQUENCE</scope>
    <source>
        <strain evidence="9">CAN-66</strain>
        <tissue evidence="9">Leaf</tissue>
    </source>
</reference>
<name>A0AA38W613_9ASTR</name>
<evidence type="ECO:0000256" key="2">
    <source>
        <dbReference type="ARBA" id="ARBA00022771"/>
    </source>
</evidence>
<keyword evidence="2 6" id="KW-0863">Zinc-finger</keyword>
<gene>
    <name evidence="9" type="ORF">OSB04_031477</name>
</gene>
<dbReference type="PROSITE" id="PS50808">
    <property type="entry name" value="ZF_BED"/>
    <property type="match status" value="1"/>
</dbReference>
<dbReference type="PANTHER" id="PTHR46481">
    <property type="entry name" value="ZINC FINGER BED DOMAIN-CONTAINING PROTEIN 4"/>
    <property type="match status" value="1"/>
</dbReference>
<evidence type="ECO:0000313" key="10">
    <source>
        <dbReference type="Proteomes" id="UP001172457"/>
    </source>
</evidence>
<dbReference type="SMART" id="SM00614">
    <property type="entry name" value="ZnF_BED"/>
    <property type="match status" value="1"/>
</dbReference>
<dbReference type="SUPFAM" id="SSF53098">
    <property type="entry name" value="Ribonuclease H-like"/>
    <property type="match status" value="1"/>
</dbReference>
<comment type="caution">
    <text evidence="9">The sequence shown here is derived from an EMBL/GenBank/DDBJ whole genome shotgun (WGS) entry which is preliminary data.</text>
</comment>
<dbReference type="EMBL" id="JARYMX010000008">
    <property type="protein sequence ID" value="KAJ9538744.1"/>
    <property type="molecule type" value="Genomic_DNA"/>
</dbReference>
<dbReference type="SUPFAM" id="SSF140996">
    <property type="entry name" value="Hermes dimerisation domain"/>
    <property type="match status" value="1"/>
</dbReference>
<keyword evidence="1" id="KW-0479">Metal-binding</keyword>
<dbReference type="GO" id="GO:0003677">
    <property type="term" value="F:DNA binding"/>
    <property type="evidence" value="ECO:0007669"/>
    <property type="project" value="InterPro"/>
</dbReference>
<dbReference type="InterPro" id="IPR036236">
    <property type="entry name" value="Znf_C2H2_sf"/>
</dbReference>
<keyword evidence="4" id="KW-0805">Transcription regulation</keyword>
<keyword evidence="3" id="KW-0862">Zinc</keyword>
<protein>
    <recommendedName>
        <fullName evidence="8">BED-type domain-containing protein</fullName>
    </recommendedName>
</protein>
<evidence type="ECO:0000256" key="4">
    <source>
        <dbReference type="ARBA" id="ARBA00023015"/>
    </source>
</evidence>
<evidence type="ECO:0000256" key="7">
    <source>
        <dbReference type="SAM" id="MobiDB-lite"/>
    </source>
</evidence>
<dbReference type="Proteomes" id="UP001172457">
    <property type="component" value="Chromosome 8"/>
</dbReference>
<proteinExistence type="predicted"/>
<feature type="compositionally biased region" description="Basic and acidic residues" evidence="7">
    <location>
        <begin position="12"/>
        <end position="22"/>
    </location>
</feature>